<name>A0ABU5CRZ4_9BACI</name>
<evidence type="ECO:0000313" key="2">
    <source>
        <dbReference type="Proteomes" id="UP001275315"/>
    </source>
</evidence>
<evidence type="ECO:0000313" key="1">
    <source>
        <dbReference type="EMBL" id="MDY0409143.1"/>
    </source>
</evidence>
<dbReference type="Proteomes" id="UP001275315">
    <property type="component" value="Unassembled WGS sequence"/>
</dbReference>
<protein>
    <recommendedName>
        <fullName evidence="3">Secreted protein</fullName>
    </recommendedName>
</protein>
<keyword evidence="2" id="KW-1185">Reference proteome</keyword>
<sequence>MRKLGKFIILIAIVWICWSAYGSTFQQTGITGVMEKVRTDVQDIKENQTIKKAIETINHDIQTLFARLMDKQNEGEETQSPSRKNLRYMHQQESRFQFIILK</sequence>
<organism evidence="1 2">
    <name type="scientific">Paracerasibacillus soli</name>
    <dbReference type="NCBI Taxonomy" id="480284"/>
    <lineage>
        <taxon>Bacteria</taxon>
        <taxon>Bacillati</taxon>
        <taxon>Bacillota</taxon>
        <taxon>Bacilli</taxon>
        <taxon>Bacillales</taxon>
        <taxon>Bacillaceae</taxon>
        <taxon>Paracerasibacillus</taxon>
    </lineage>
</organism>
<comment type="caution">
    <text evidence="1">The sequence shown here is derived from an EMBL/GenBank/DDBJ whole genome shotgun (WGS) entry which is preliminary data.</text>
</comment>
<proteinExistence type="predicted"/>
<accession>A0ABU5CRZ4</accession>
<dbReference type="RefSeq" id="WP_320379955.1">
    <property type="nucleotide sequence ID" value="NZ_JAWDIQ010000002.1"/>
</dbReference>
<reference evidence="1 2" key="1">
    <citation type="submission" date="2023-10" db="EMBL/GenBank/DDBJ databases">
        <title>Virgibacillus soli CC-YMP-6 genome.</title>
        <authorList>
            <person name="Miliotis G."/>
            <person name="Sengupta P."/>
            <person name="Hameed A."/>
            <person name="Chuvochina M."/>
            <person name="Mcdonagh F."/>
            <person name="Simpson A.C."/>
            <person name="Singh N.K."/>
            <person name="Rekha P.D."/>
            <person name="Raman K."/>
            <person name="Hugenholtz P."/>
            <person name="Venkateswaran K."/>
        </authorList>
    </citation>
    <scope>NUCLEOTIDE SEQUENCE [LARGE SCALE GENOMIC DNA]</scope>
    <source>
        <strain evidence="1 2">CC-YMP-6</strain>
    </source>
</reference>
<dbReference type="EMBL" id="JAWDIQ010000002">
    <property type="protein sequence ID" value="MDY0409143.1"/>
    <property type="molecule type" value="Genomic_DNA"/>
</dbReference>
<gene>
    <name evidence="1" type="ORF">RWD45_11945</name>
</gene>
<evidence type="ECO:0008006" key="3">
    <source>
        <dbReference type="Google" id="ProtNLM"/>
    </source>
</evidence>